<feature type="region of interest" description="Disordered" evidence="1">
    <location>
        <begin position="320"/>
        <end position="343"/>
    </location>
</feature>
<dbReference type="RefSeq" id="XP_009821749.1">
    <property type="nucleotide sequence ID" value="XM_009823447.1"/>
</dbReference>
<dbReference type="GeneID" id="20802663"/>
<feature type="region of interest" description="Disordered" evidence="1">
    <location>
        <begin position="1"/>
        <end position="23"/>
    </location>
</feature>
<dbReference type="EMBL" id="KI913114">
    <property type="protein sequence ID" value="ETV89349.1"/>
    <property type="molecule type" value="Genomic_DNA"/>
</dbReference>
<dbReference type="AlphaFoldDB" id="W4HDF7"/>
<accession>W4HDF7</accession>
<name>W4HDF7_APHAT</name>
<evidence type="ECO:0000256" key="1">
    <source>
        <dbReference type="SAM" id="MobiDB-lite"/>
    </source>
</evidence>
<protein>
    <submittedName>
        <fullName evidence="2">Uncharacterized protein</fullName>
    </submittedName>
</protein>
<gene>
    <name evidence="2" type="ORF">H257_00667</name>
</gene>
<reference evidence="2" key="1">
    <citation type="submission" date="2013-12" db="EMBL/GenBank/DDBJ databases">
        <title>The Genome Sequence of Aphanomyces astaci APO3.</title>
        <authorList>
            <consortium name="The Broad Institute Genomics Platform"/>
            <person name="Russ C."/>
            <person name="Tyler B."/>
            <person name="van West P."/>
            <person name="Dieguez-Uribeondo J."/>
            <person name="Young S.K."/>
            <person name="Zeng Q."/>
            <person name="Gargeya S."/>
            <person name="Fitzgerald M."/>
            <person name="Abouelleil A."/>
            <person name="Alvarado L."/>
            <person name="Chapman S.B."/>
            <person name="Gainer-Dewar J."/>
            <person name="Goldberg J."/>
            <person name="Griggs A."/>
            <person name="Gujja S."/>
            <person name="Hansen M."/>
            <person name="Howarth C."/>
            <person name="Imamovic A."/>
            <person name="Ireland A."/>
            <person name="Larimer J."/>
            <person name="McCowan C."/>
            <person name="Murphy C."/>
            <person name="Pearson M."/>
            <person name="Poon T.W."/>
            <person name="Priest M."/>
            <person name="Roberts A."/>
            <person name="Saif S."/>
            <person name="Shea T."/>
            <person name="Sykes S."/>
            <person name="Wortman J."/>
            <person name="Nusbaum C."/>
            <person name="Birren B."/>
        </authorList>
    </citation>
    <scope>NUCLEOTIDE SEQUENCE [LARGE SCALE GENOMIC DNA]</scope>
    <source>
        <strain evidence="2">APO3</strain>
    </source>
</reference>
<evidence type="ECO:0000313" key="2">
    <source>
        <dbReference type="EMBL" id="ETV89349.1"/>
    </source>
</evidence>
<sequence length="343" mass="38590">MPLHGTMSHTAHSKKKAMDPSKLSRYVDSPSSFNFDGQCRPATHLGTMHRSWNGENCDSTAFSRLSTSAKVVLLENDSIQATVLGTTPLFNPNARIRCLESEIMANAGTPQAGMHMMLLSHEALDNSTQVATAKVGYARVASAGLQEGIMTPSQRRERLFLDTASQQANAVKKTAEMKERRLTQIMQHRYRCGVLGLDGPTNSESVTYATSAANIDKKRSHDERQHHSREEHLQRHMSIIPALGYSYLSHDMAVKPPHVTKVCQEKIKLHGKHPDTHLRIFNETPPVWHTERAQHLRDQGQAGRPYDIVNKARIEHFPPSIREKEHPRQAHPSMAIHSIYKRD</sequence>
<dbReference type="OrthoDB" id="417983at2759"/>
<dbReference type="VEuPathDB" id="FungiDB:H257_00667"/>
<organism evidence="2">
    <name type="scientific">Aphanomyces astaci</name>
    <name type="common">Crayfish plague agent</name>
    <dbReference type="NCBI Taxonomy" id="112090"/>
    <lineage>
        <taxon>Eukaryota</taxon>
        <taxon>Sar</taxon>
        <taxon>Stramenopiles</taxon>
        <taxon>Oomycota</taxon>
        <taxon>Saprolegniomycetes</taxon>
        <taxon>Saprolegniales</taxon>
        <taxon>Verrucalvaceae</taxon>
        <taxon>Aphanomyces</taxon>
    </lineage>
</organism>
<proteinExistence type="predicted"/>